<dbReference type="Pfam" id="PF22725">
    <property type="entry name" value="GFO_IDH_MocA_C3"/>
    <property type="match status" value="1"/>
</dbReference>
<proteinExistence type="predicted"/>
<dbReference type="Pfam" id="PF01408">
    <property type="entry name" value="GFO_IDH_MocA"/>
    <property type="match status" value="1"/>
</dbReference>
<sequence>MIRFGTIGTNFIVDRFINAAKQHPEFSLTAVYSRSEDQAKEFSQKHDADQIFTDLEEMASSENIDTIYIASPNSLHAQQAITFMNKGKHVLCEKPFASNLAEVDEMIEVAKKNNVLLMEALKSTFMPGFQAIKENIHKIGNVRRFYATYSSYSSRYDAYRNGNILNAFNPNFSNGSLMDLGVYGIYPTVVLFGQPENLKANAYMLESGVDGEGSLLFQYEGMEAVILHSKISNSYHDAEIQGEDGTIIFDSVSSPSKAEIRYRDGSVEAIEIIQDKPEMYYEVEEFIQLLGEGKIESSVNSHENSRITASIMQEAREQIGLVFPADNR</sequence>
<dbReference type="RefSeq" id="WP_336588211.1">
    <property type="nucleotide sequence ID" value="NZ_JBBAXC010000016.1"/>
</dbReference>
<evidence type="ECO:0000259" key="1">
    <source>
        <dbReference type="Pfam" id="PF01408"/>
    </source>
</evidence>
<dbReference type="SUPFAM" id="SSF55347">
    <property type="entry name" value="Glyceraldehyde-3-phosphate dehydrogenase-like, C-terminal domain"/>
    <property type="match status" value="1"/>
</dbReference>
<dbReference type="PANTHER" id="PTHR43054">
    <property type="match status" value="1"/>
</dbReference>
<name>A0ABU8HHA5_9BACI</name>
<organism evidence="3 4">
    <name type="scientific">Bacillus spongiae</name>
    <dbReference type="NCBI Taxonomy" id="2683610"/>
    <lineage>
        <taxon>Bacteria</taxon>
        <taxon>Bacillati</taxon>
        <taxon>Bacillota</taxon>
        <taxon>Bacilli</taxon>
        <taxon>Bacillales</taxon>
        <taxon>Bacillaceae</taxon>
        <taxon>Bacillus</taxon>
    </lineage>
</organism>
<dbReference type="Gene3D" id="3.40.50.720">
    <property type="entry name" value="NAD(P)-binding Rossmann-like Domain"/>
    <property type="match status" value="1"/>
</dbReference>
<keyword evidence="4" id="KW-1185">Reference proteome</keyword>
<feature type="domain" description="GFO/IDH/MocA-like oxidoreductase" evidence="2">
    <location>
        <begin position="137"/>
        <end position="247"/>
    </location>
</feature>
<dbReference type="Gene3D" id="3.30.360.10">
    <property type="entry name" value="Dihydrodipicolinate Reductase, domain 2"/>
    <property type="match status" value="1"/>
</dbReference>
<evidence type="ECO:0000313" key="3">
    <source>
        <dbReference type="EMBL" id="MEI5908763.1"/>
    </source>
</evidence>
<dbReference type="EMBL" id="JBBAXC010000016">
    <property type="protein sequence ID" value="MEI5908763.1"/>
    <property type="molecule type" value="Genomic_DNA"/>
</dbReference>
<feature type="domain" description="Gfo/Idh/MocA-like oxidoreductase N-terminal" evidence="1">
    <location>
        <begin position="2"/>
        <end position="119"/>
    </location>
</feature>
<dbReference type="Proteomes" id="UP001312865">
    <property type="component" value="Unassembled WGS sequence"/>
</dbReference>
<evidence type="ECO:0000259" key="2">
    <source>
        <dbReference type="Pfam" id="PF22725"/>
    </source>
</evidence>
<dbReference type="PANTHER" id="PTHR43054:SF1">
    <property type="entry name" value="SCYLLO-INOSITOL 2-DEHYDROGENASE (NADP(+)) IOLU"/>
    <property type="match status" value="1"/>
</dbReference>
<dbReference type="InterPro" id="IPR000683">
    <property type="entry name" value="Gfo/Idh/MocA-like_OxRdtase_N"/>
</dbReference>
<dbReference type="InterPro" id="IPR036291">
    <property type="entry name" value="NAD(P)-bd_dom_sf"/>
</dbReference>
<gene>
    <name evidence="3" type="ORF">WAK64_17080</name>
</gene>
<dbReference type="InterPro" id="IPR055170">
    <property type="entry name" value="GFO_IDH_MocA-like_dom"/>
</dbReference>
<reference evidence="3 4" key="1">
    <citation type="journal article" date="2018" name="J. Microbiol.">
        <title>Bacillus spongiae sp. nov., isolated from sponge of Jeju Island.</title>
        <authorList>
            <person name="Lee G.E."/>
            <person name="Im W.T."/>
            <person name="Park J.S."/>
        </authorList>
    </citation>
    <scope>NUCLEOTIDE SEQUENCE [LARGE SCALE GENOMIC DNA]</scope>
    <source>
        <strain evidence="3 4">135PIL107-10</strain>
    </source>
</reference>
<accession>A0ABU8HHA5</accession>
<protein>
    <submittedName>
        <fullName evidence="3">Gfo/Idh/MocA family oxidoreductase</fullName>
    </submittedName>
</protein>
<dbReference type="SUPFAM" id="SSF51735">
    <property type="entry name" value="NAD(P)-binding Rossmann-fold domains"/>
    <property type="match status" value="1"/>
</dbReference>
<evidence type="ECO:0000313" key="4">
    <source>
        <dbReference type="Proteomes" id="UP001312865"/>
    </source>
</evidence>
<comment type="caution">
    <text evidence="3">The sequence shown here is derived from an EMBL/GenBank/DDBJ whole genome shotgun (WGS) entry which is preliminary data.</text>
</comment>